<evidence type="ECO:0000256" key="2">
    <source>
        <dbReference type="PIRSR" id="PIRSR634015-3"/>
    </source>
</evidence>
<organism evidence="5 6">
    <name type="scientific">Terriglobus albidus</name>
    <dbReference type="NCBI Taxonomy" id="1592106"/>
    <lineage>
        <taxon>Bacteria</taxon>
        <taxon>Pseudomonadati</taxon>
        <taxon>Acidobacteriota</taxon>
        <taxon>Terriglobia</taxon>
        <taxon>Terriglobales</taxon>
        <taxon>Acidobacteriaceae</taxon>
        <taxon>Terriglobus</taxon>
    </lineage>
</organism>
<dbReference type="OrthoDB" id="9814383at2"/>
<evidence type="ECO:0000256" key="3">
    <source>
        <dbReference type="SAM" id="SignalP"/>
    </source>
</evidence>
<sequence>MRKTLFLALLSLATALGAQTSIATNSPTPLSERVVQYTIDAQIDPVKHTVDASETLTYRNLTGQRLTNFPFHLYLNAFQQQSTFARETAESGGFREVEREYPEHRRGEIRIVSVTADGFGDLTSAQRFTAPDDGNTADHTVMEIPLPHPLEPGETITFHIAFHDKFPESIARNGYKRDFMMGGQWFPKVGVFWHGAWNCHQYHATTEFFSDFGSYNVKLTVPENYTVGTTGVSTGITHSGGRKTMSFYAEDVHDFAWAASPHFTETTETYLSAMGPVRIRVLALKSHPQAGPRYAAILRQTMAKFEQWYGPYPYKQITVIDPEPGSAMEGMEYPTLITGGTDWWEPSWLHLLEVTAEHEFGHQYWYGMVATNEFEEAWLDEGINSYTEVKVIESLFGKDKGILGGTYASAGERDLQRYEYTFVPDYDPMTRFAYQFYDERSYGGVTYGKTATALLTLEGIIGEDTMREAVHQYFTKYRFKHPTAKDFLQEIENTAIAKNRVYHIAQPSGSFCGTCAHAAAIEVAPALHAYFQQAIYGTAVLDYAVDSVTTQPFEWWKPEPADPKQTDYLSTVVLHRKGDFILPVSAEVIFDNGLHSQLWWDGSDRWQKFTFKQRGAKVVSVEIDPNHTVLLDKDRFNNSYQVTPHGTAARKLTAIILFLEQCLSQVATWIV</sequence>
<protein>
    <submittedName>
        <fullName evidence="5">M1 family metallopeptidase</fullName>
    </submittedName>
</protein>
<keyword evidence="2" id="KW-0862">Zinc</keyword>
<dbReference type="Proteomes" id="UP000321820">
    <property type="component" value="Chromosome"/>
</dbReference>
<keyword evidence="3" id="KW-0732">Signal</keyword>
<dbReference type="GO" id="GO:0008237">
    <property type="term" value="F:metallopeptidase activity"/>
    <property type="evidence" value="ECO:0007669"/>
    <property type="project" value="InterPro"/>
</dbReference>
<reference evidence="5 6" key="1">
    <citation type="submission" date="2019-08" db="EMBL/GenBank/DDBJ databases">
        <title>Complete genome sequence of Terriglobus albidus strain ORNL.</title>
        <authorList>
            <person name="Podar M."/>
        </authorList>
    </citation>
    <scope>NUCLEOTIDE SEQUENCE [LARGE SCALE GENOMIC DNA]</scope>
    <source>
        <strain evidence="5 6">ORNL</strain>
    </source>
</reference>
<gene>
    <name evidence="5" type="ORF">FTW19_06610</name>
</gene>
<dbReference type="InterPro" id="IPR027268">
    <property type="entry name" value="Peptidase_M4/M1_CTD_sf"/>
</dbReference>
<feature type="binding site" evidence="2">
    <location>
        <position position="358"/>
    </location>
    <ligand>
        <name>Zn(2+)</name>
        <dbReference type="ChEBI" id="CHEBI:29105"/>
        <note>catalytic</note>
    </ligand>
</feature>
<dbReference type="AlphaFoldDB" id="A0A5B9E800"/>
<dbReference type="InterPro" id="IPR034015">
    <property type="entry name" value="M1_LTA4H"/>
</dbReference>
<feature type="chain" id="PRO_5023080687" evidence="3">
    <location>
        <begin position="24"/>
        <end position="671"/>
    </location>
</feature>
<feature type="binding site" evidence="2">
    <location>
        <position position="362"/>
    </location>
    <ligand>
        <name>Zn(2+)</name>
        <dbReference type="ChEBI" id="CHEBI:29105"/>
        <note>catalytic</note>
    </ligand>
</feature>
<evidence type="ECO:0000313" key="5">
    <source>
        <dbReference type="EMBL" id="QEE27694.1"/>
    </source>
</evidence>
<feature type="domain" description="Peptidase M1 membrane alanine aminopeptidase" evidence="4">
    <location>
        <begin position="302"/>
        <end position="495"/>
    </location>
</feature>
<proteinExistence type="predicted"/>
<dbReference type="Pfam" id="PF01433">
    <property type="entry name" value="Peptidase_M1"/>
    <property type="match status" value="1"/>
</dbReference>
<keyword evidence="6" id="KW-1185">Reference proteome</keyword>
<evidence type="ECO:0000313" key="6">
    <source>
        <dbReference type="Proteomes" id="UP000321820"/>
    </source>
</evidence>
<dbReference type="CDD" id="cd09604">
    <property type="entry name" value="M1_APN_like"/>
    <property type="match status" value="1"/>
</dbReference>
<dbReference type="PANTHER" id="PTHR45726:SF3">
    <property type="entry name" value="LEUKOTRIENE A-4 HYDROLASE"/>
    <property type="match status" value="1"/>
</dbReference>
<dbReference type="PANTHER" id="PTHR45726">
    <property type="entry name" value="LEUKOTRIENE A-4 HYDROLASE"/>
    <property type="match status" value="1"/>
</dbReference>
<feature type="signal peptide" evidence="3">
    <location>
        <begin position="1"/>
        <end position="23"/>
    </location>
</feature>
<name>A0A5B9E800_9BACT</name>
<dbReference type="EMBL" id="CP042806">
    <property type="protein sequence ID" value="QEE27694.1"/>
    <property type="molecule type" value="Genomic_DNA"/>
</dbReference>
<dbReference type="GO" id="GO:0008270">
    <property type="term" value="F:zinc ion binding"/>
    <property type="evidence" value="ECO:0007669"/>
    <property type="project" value="InterPro"/>
</dbReference>
<feature type="binding site" evidence="2">
    <location>
        <position position="381"/>
    </location>
    <ligand>
        <name>Zn(2+)</name>
        <dbReference type="ChEBI" id="CHEBI:29105"/>
        <note>catalytic</note>
    </ligand>
</feature>
<keyword evidence="2" id="KW-0479">Metal-binding</keyword>
<comment type="cofactor">
    <cofactor evidence="2">
        <name>Zn(2+)</name>
        <dbReference type="ChEBI" id="CHEBI:29105"/>
    </cofactor>
    <text evidence="2">Binds 1 zinc ion per subunit.</text>
</comment>
<evidence type="ECO:0000259" key="4">
    <source>
        <dbReference type="Pfam" id="PF01433"/>
    </source>
</evidence>
<dbReference type="Gene3D" id="1.10.390.10">
    <property type="entry name" value="Neutral Protease Domain 2"/>
    <property type="match status" value="1"/>
</dbReference>
<dbReference type="KEGG" id="talb:FTW19_06610"/>
<dbReference type="RefSeq" id="WP_147646884.1">
    <property type="nucleotide sequence ID" value="NZ_CP042806.1"/>
</dbReference>
<feature type="active site" description="Proton acceptor" evidence="1">
    <location>
        <position position="359"/>
    </location>
</feature>
<dbReference type="InterPro" id="IPR014782">
    <property type="entry name" value="Peptidase_M1_dom"/>
</dbReference>
<evidence type="ECO:0000256" key="1">
    <source>
        <dbReference type="PIRSR" id="PIRSR634015-1"/>
    </source>
</evidence>
<dbReference type="SUPFAM" id="SSF55486">
    <property type="entry name" value="Metalloproteases ('zincins'), catalytic domain"/>
    <property type="match status" value="1"/>
</dbReference>
<feature type="active site" description="Proton donor" evidence="1">
    <location>
        <position position="447"/>
    </location>
</feature>
<accession>A0A5B9E800</accession>